<evidence type="ECO:0000313" key="4">
    <source>
        <dbReference type="Proteomes" id="UP000235584"/>
    </source>
</evidence>
<protein>
    <submittedName>
        <fullName evidence="3">Uncharacterized protein</fullName>
    </submittedName>
</protein>
<keyword evidence="1" id="KW-0732">Signal</keyword>
<organism evidence="3 4">
    <name type="scientific">Bacteriovorax stolpii</name>
    <name type="common">Bdellovibrio stolpii</name>
    <dbReference type="NCBI Taxonomy" id="960"/>
    <lineage>
        <taxon>Bacteria</taxon>
        <taxon>Pseudomonadati</taxon>
        <taxon>Bdellovibrionota</taxon>
        <taxon>Bacteriovoracia</taxon>
        <taxon>Bacteriovoracales</taxon>
        <taxon>Bacteriovoracaceae</taxon>
        <taxon>Bacteriovorax</taxon>
    </lineage>
</organism>
<sequence>MTLKRLYLLVVLNICSISFALAGTWTTDKYQGIYGARNYKIYVPDTLSSRVKPAIVVMLHGCQQNAADFAKGSRIEKWADKEKFIALFPEQNIAYNSFKCWNWIMPANNARAGEAQVIVEMLDAVIEKYDADKERVFAAGMSAGASMVNILGNCYPERFKALASHDGSQFYSSYMGMDFAEVVLSGANVPASVAGFYGNNCSLFVGQRPKVMPIIIFHGMNSPLMSPIHAFQVETEFKIFNDFLDNGIRDNSYFLEKNVKSVPDTKTYGYTLYTTTNSDKDIFIERYMINNLSHGWSGGVPDLPYNEPKGPDASAMIMKFFKRFGL</sequence>
<evidence type="ECO:0000256" key="2">
    <source>
        <dbReference type="ARBA" id="ARBA00022801"/>
    </source>
</evidence>
<dbReference type="InterPro" id="IPR010126">
    <property type="entry name" value="Esterase_phb"/>
</dbReference>
<dbReference type="Gene3D" id="3.40.50.1820">
    <property type="entry name" value="alpha/beta hydrolase"/>
    <property type="match status" value="1"/>
</dbReference>
<evidence type="ECO:0000313" key="3">
    <source>
        <dbReference type="EMBL" id="AUN98480.1"/>
    </source>
</evidence>
<dbReference type="PANTHER" id="PTHR43037:SF1">
    <property type="entry name" value="BLL1128 PROTEIN"/>
    <property type="match status" value="1"/>
</dbReference>
<accession>A0A2K9NSI4</accession>
<evidence type="ECO:0000256" key="1">
    <source>
        <dbReference type="ARBA" id="ARBA00022729"/>
    </source>
</evidence>
<dbReference type="GO" id="GO:0016787">
    <property type="term" value="F:hydrolase activity"/>
    <property type="evidence" value="ECO:0007669"/>
    <property type="project" value="UniProtKB-KW"/>
</dbReference>
<dbReference type="Pfam" id="PF10503">
    <property type="entry name" value="Esterase_PHB"/>
    <property type="match status" value="1"/>
</dbReference>
<name>A0A2K9NSI4_BACTC</name>
<dbReference type="InterPro" id="IPR050955">
    <property type="entry name" value="Plant_Biomass_Hydrol_Est"/>
</dbReference>
<dbReference type="AlphaFoldDB" id="A0A2K9NSI4"/>
<dbReference type="PANTHER" id="PTHR43037">
    <property type="entry name" value="UNNAMED PRODUCT-RELATED"/>
    <property type="match status" value="1"/>
</dbReference>
<dbReference type="InterPro" id="IPR029058">
    <property type="entry name" value="AB_hydrolase_fold"/>
</dbReference>
<dbReference type="Proteomes" id="UP000235584">
    <property type="component" value="Chromosome"/>
</dbReference>
<gene>
    <name evidence="3" type="ORF">C0V70_10255</name>
</gene>
<dbReference type="NCBIfam" id="TIGR01840">
    <property type="entry name" value="esterase_phb"/>
    <property type="match status" value="1"/>
</dbReference>
<dbReference type="SUPFAM" id="SSF53474">
    <property type="entry name" value="alpha/beta-Hydrolases"/>
    <property type="match status" value="1"/>
</dbReference>
<dbReference type="GO" id="GO:0005576">
    <property type="term" value="C:extracellular region"/>
    <property type="evidence" value="ECO:0007669"/>
    <property type="project" value="InterPro"/>
</dbReference>
<keyword evidence="4" id="KW-1185">Reference proteome</keyword>
<dbReference type="RefSeq" id="WP_102243771.1">
    <property type="nucleotide sequence ID" value="NZ_CP025704.1"/>
</dbReference>
<dbReference type="KEGG" id="bsto:C0V70_10255"/>
<reference evidence="3 4" key="1">
    <citation type="submission" date="2018-01" db="EMBL/GenBank/DDBJ databases">
        <title>Complete genome sequence of Bacteriovorax stolpii DSM12778.</title>
        <authorList>
            <person name="Tang B."/>
            <person name="Chang J."/>
        </authorList>
    </citation>
    <scope>NUCLEOTIDE SEQUENCE [LARGE SCALE GENOMIC DNA]</scope>
    <source>
        <strain evidence="3 4">DSM 12778</strain>
    </source>
</reference>
<proteinExistence type="predicted"/>
<keyword evidence="2" id="KW-0378">Hydrolase</keyword>
<dbReference type="EMBL" id="CP025704">
    <property type="protein sequence ID" value="AUN98480.1"/>
    <property type="molecule type" value="Genomic_DNA"/>
</dbReference>
<dbReference type="OrthoDB" id="9767239at2"/>